<feature type="domain" description="Ryanodine receptor Ryr" evidence="1">
    <location>
        <begin position="60"/>
        <end position="105"/>
    </location>
</feature>
<name>A0A0F8ZH44_9ZZZZ</name>
<organism evidence="2">
    <name type="scientific">marine sediment metagenome</name>
    <dbReference type="NCBI Taxonomy" id="412755"/>
    <lineage>
        <taxon>unclassified sequences</taxon>
        <taxon>metagenomes</taxon>
        <taxon>ecological metagenomes</taxon>
    </lineage>
</organism>
<dbReference type="Pfam" id="PF02026">
    <property type="entry name" value="RyR"/>
    <property type="match status" value="1"/>
</dbReference>
<dbReference type="EMBL" id="LAZR01060399">
    <property type="protein sequence ID" value="KKK65754.1"/>
    <property type="molecule type" value="Genomic_DNA"/>
</dbReference>
<accession>A0A0F8ZH44</accession>
<dbReference type="InterPro" id="IPR003032">
    <property type="entry name" value="Ryanodine_rcpt"/>
</dbReference>
<feature type="non-terminal residue" evidence="2">
    <location>
        <position position="1"/>
    </location>
</feature>
<sequence>MDSLTERQAAFVYNAARLAAIAAGAPINPVPWVERERAFRNQFLKVIEHQCGDSRSHSPQELHANWVQAYLDMAWVYGEHYSHEQRRHPDMIPYEDLAQLEQDKDSVFIALCDIARCWIYDTEGD</sequence>
<proteinExistence type="predicted"/>
<comment type="caution">
    <text evidence="2">The sequence shown here is derived from an EMBL/GenBank/DDBJ whole genome shotgun (WGS) entry which is preliminary data.</text>
</comment>
<gene>
    <name evidence="2" type="ORF">LCGC14_2970950</name>
</gene>
<evidence type="ECO:0000313" key="2">
    <source>
        <dbReference type="EMBL" id="KKK65754.1"/>
    </source>
</evidence>
<dbReference type="AlphaFoldDB" id="A0A0F8ZH44"/>
<reference evidence="2" key="1">
    <citation type="journal article" date="2015" name="Nature">
        <title>Complex archaea that bridge the gap between prokaryotes and eukaryotes.</title>
        <authorList>
            <person name="Spang A."/>
            <person name="Saw J.H."/>
            <person name="Jorgensen S.L."/>
            <person name="Zaremba-Niedzwiedzka K."/>
            <person name="Martijn J."/>
            <person name="Lind A.E."/>
            <person name="van Eijk R."/>
            <person name="Schleper C."/>
            <person name="Guy L."/>
            <person name="Ettema T.J."/>
        </authorList>
    </citation>
    <scope>NUCLEOTIDE SEQUENCE</scope>
</reference>
<protein>
    <recommendedName>
        <fullName evidence="1">Ryanodine receptor Ryr domain-containing protein</fullName>
    </recommendedName>
</protein>
<dbReference type="Gene3D" id="6.20.350.10">
    <property type="match status" value="1"/>
</dbReference>
<evidence type="ECO:0000259" key="1">
    <source>
        <dbReference type="Pfam" id="PF02026"/>
    </source>
</evidence>